<dbReference type="Gene3D" id="1.10.10.10">
    <property type="entry name" value="Winged helix-like DNA-binding domain superfamily/Winged helix DNA-binding domain"/>
    <property type="match status" value="1"/>
</dbReference>
<dbReference type="EMBL" id="VXKE01000022">
    <property type="protein sequence ID" value="KAA8707339.1"/>
    <property type="molecule type" value="Genomic_DNA"/>
</dbReference>
<dbReference type="AlphaFoldDB" id="A0A5M9QH13"/>
<organism evidence="2 3">
    <name type="scientific">Helicobacter canis</name>
    <dbReference type="NCBI Taxonomy" id="29419"/>
    <lineage>
        <taxon>Bacteria</taxon>
        <taxon>Pseudomonadati</taxon>
        <taxon>Campylobacterota</taxon>
        <taxon>Epsilonproteobacteria</taxon>
        <taxon>Campylobacterales</taxon>
        <taxon>Helicobacteraceae</taxon>
        <taxon>Helicobacter</taxon>
    </lineage>
</organism>
<dbReference type="GO" id="GO:0006950">
    <property type="term" value="P:response to stress"/>
    <property type="evidence" value="ECO:0007669"/>
    <property type="project" value="TreeGrafter"/>
</dbReference>
<reference evidence="2 3" key="1">
    <citation type="submission" date="2019-09" db="EMBL/GenBank/DDBJ databases">
        <title>Draft genome sequence of various Type strains from the CCUG.</title>
        <authorList>
            <person name="Pineiro-Iglesias B."/>
            <person name="Tunovic T."/>
            <person name="Unosson C."/>
            <person name="Inganas E."/>
            <person name="Ohlen M."/>
            <person name="Cardew S."/>
            <person name="Jensie-Markopoulos S."/>
            <person name="Salva-Serra F."/>
            <person name="Jaen-Luchoro D."/>
            <person name="Karlsson R."/>
            <person name="Svensson-Stadler L."/>
            <person name="Chun J."/>
            <person name="Moore E."/>
        </authorList>
    </citation>
    <scope>NUCLEOTIDE SEQUENCE [LARGE SCALE GENOMIC DNA]</scope>
    <source>
        <strain evidence="2 3">CCUG 32756T</strain>
    </source>
</reference>
<evidence type="ECO:0000313" key="2">
    <source>
        <dbReference type="EMBL" id="KAA8707339.1"/>
    </source>
</evidence>
<evidence type="ECO:0000259" key="1">
    <source>
        <dbReference type="PROSITE" id="PS50995"/>
    </source>
</evidence>
<dbReference type="InterPro" id="IPR036390">
    <property type="entry name" value="WH_DNA-bd_sf"/>
</dbReference>
<dbReference type="InterPro" id="IPR000835">
    <property type="entry name" value="HTH_MarR-typ"/>
</dbReference>
<dbReference type="Proteomes" id="UP000323707">
    <property type="component" value="Unassembled WGS sequence"/>
</dbReference>
<feature type="domain" description="HTH marR-type" evidence="1">
    <location>
        <begin position="23"/>
        <end position="156"/>
    </location>
</feature>
<dbReference type="PANTHER" id="PTHR33164:SF101">
    <property type="entry name" value="TRANSCRIPTIONAL REPRESSOR MPRA"/>
    <property type="match status" value="1"/>
</dbReference>
<evidence type="ECO:0000313" key="3">
    <source>
        <dbReference type="Proteomes" id="UP000323707"/>
    </source>
</evidence>
<dbReference type="PRINTS" id="PR00598">
    <property type="entry name" value="HTHMARR"/>
</dbReference>
<dbReference type="RefSeq" id="WP_150337929.1">
    <property type="nucleotide sequence ID" value="NZ_JAERIX010000017.1"/>
</dbReference>
<proteinExistence type="predicted"/>
<dbReference type="PROSITE" id="PS50995">
    <property type="entry name" value="HTH_MARR_2"/>
    <property type="match status" value="1"/>
</dbReference>
<dbReference type="SUPFAM" id="SSF46785">
    <property type="entry name" value="Winged helix' DNA-binding domain"/>
    <property type="match status" value="1"/>
</dbReference>
<comment type="caution">
    <text evidence="2">The sequence shown here is derived from an EMBL/GenBank/DDBJ whole genome shotgun (WGS) entry which is preliminary data.</text>
</comment>
<protein>
    <submittedName>
        <fullName evidence="2">MarR family transcriptional regulator</fullName>
    </submittedName>
</protein>
<gene>
    <name evidence="2" type="ORF">F4V45_08640</name>
</gene>
<dbReference type="PANTHER" id="PTHR33164">
    <property type="entry name" value="TRANSCRIPTIONAL REGULATOR, MARR FAMILY"/>
    <property type="match status" value="1"/>
</dbReference>
<dbReference type="GO" id="GO:0003700">
    <property type="term" value="F:DNA-binding transcription factor activity"/>
    <property type="evidence" value="ECO:0007669"/>
    <property type="project" value="InterPro"/>
</dbReference>
<accession>A0A5M9QH13</accession>
<dbReference type="InterPro" id="IPR036388">
    <property type="entry name" value="WH-like_DNA-bd_sf"/>
</dbReference>
<sequence>MSKISSIAVEKGMALCSKKDLQQKSVGAFFGHTARLLETYMINLLRPFDIGLEQLWVLHILHSMDKEVRVSDLAQALLKDITTTSRLLSTLERKSFISKYKDPRDKRVAYVHITQAGLQKLEEISFLKDKMDMIFDTALSEQDQVLLRSLLEKIEKVALQ</sequence>
<dbReference type="SMART" id="SM00347">
    <property type="entry name" value="HTH_MARR"/>
    <property type="match status" value="1"/>
</dbReference>
<name>A0A5M9QH13_9HELI</name>
<dbReference type="InterPro" id="IPR039422">
    <property type="entry name" value="MarR/SlyA-like"/>
</dbReference>
<dbReference type="Pfam" id="PF01047">
    <property type="entry name" value="MarR"/>
    <property type="match status" value="1"/>
</dbReference>